<dbReference type="RefSeq" id="WP_307263487.1">
    <property type="nucleotide sequence ID" value="NZ_JAUSVL010000001.1"/>
</dbReference>
<evidence type="ECO:0000259" key="1">
    <source>
        <dbReference type="Pfam" id="PF01396"/>
    </source>
</evidence>
<dbReference type="GO" id="GO:0003677">
    <property type="term" value="F:DNA binding"/>
    <property type="evidence" value="ECO:0007669"/>
    <property type="project" value="InterPro"/>
</dbReference>
<sequence length="230" mass="25944">MNQGFIPPHGGYEALHSYQKSLIIFIATYYLAGKWVRMGSRTRDQMEQSARSGKQNIVEGSLASATSKKTEIHLTKVARASIGELHEDFKDFLRLHQLPIWHKEDARMLAIRALGHEQATYESYQPYIESNDPEIVGNVMVCLCAQAGYLLDQQIRELEQAFLSEGGIRERMTHARLEARGEAQSAMLPACPLCGKPMRRRTARQGANVGKPFWGCSSYPDCRGTRKVEE</sequence>
<evidence type="ECO:0000313" key="2">
    <source>
        <dbReference type="EMBL" id="MDQ0291138.1"/>
    </source>
</evidence>
<dbReference type="AlphaFoldDB" id="A0AAE3VIN7"/>
<gene>
    <name evidence="2" type="ORF">J3R75_003245</name>
</gene>
<evidence type="ECO:0000313" key="3">
    <source>
        <dbReference type="Proteomes" id="UP001238163"/>
    </source>
</evidence>
<accession>A0AAE3VIN7</accession>
<reference evidence="2" key="1">
    <citation type="submission" date="2023-07" db="EMBL/GenBank/DDBJ databases">
        <title>Genomic Encyclopedia of Type Strains, Phase IV (KMG-IV): sequencing the most valuable type-strain genomes for metagenomic binning, comparative biology and taxonomic classification.</title>
        <authorList>
            <person name="Goeker M."/>
        </authorList>
    </citation>
    <scope>NUCLEOTIDE SEQUENCE</scope>
    <source>
        <strain evidence="2">DSM 24202</strain>
    </source>
</reference>
<name>A0AAE3VIN7_9BACT</name>
<dbReference type="NCBIfam" id="TIGR04258">
    <property type="entry name" value="4helix_suffix"/>
    <property type="match status" value="1"/>
</dbReference>
<organism evidence="2 3">
    <name type="scientific">Oligosphaera ethanolica</name>
    <dbReference type="NCBI Taxonomy" id="760260"/>
    <lineage>
        <taxon>Bacteria</taxon>
        <taxon>Pseudomonadati</taxon>
        <taxon>Lentisphaerota</taxon>
        <taxon>Oligosphaeria</taxon>
        <taxon>Oligosphaerales</taxon>
        <taxon>Oligosphaeraceae</taxon>
        <taxon>Oligosphaera</taxon>
    </lineage>
</organism>
<feature type="domain" description="DNA topoisomerase type IA zn finger" evidence="1">
    <location>
        <begin position="191"/>
        <end position="229"/>
    </location>
</feature>
<keyword evidence="3" id="KW-1185">Reference proteome</keyword>
<dbReference type="GO" id="GO:0006265">
    <property type="term" value="P:DNA topological change"/>
    <property type="evidence" value="ECO:0007669"/>
    <property type="project" value="InterPro"/>
</dbReference>
<dbReference type="SUPFAM" id="SSF57783">
    <property type="entry name" value="Zinc beta-ribbon"/>
    <property type="match status" value="1"/>
</dbReference>
<dbReference type="Gene3D" id="1.20.1440.60">
    <property type="entry name" value="23S rRNA-intervening sequence"/>
    <property type="match status" value="1"/>
</dbReference>
<dbReference type="NCBIfam" id="TIGR02436">
    <property type="entry name" value="four helix bundle protein"/>
    <property type="match status" value="1"/>
</dbReference>
<dbReference type="Pfam" id="PF01396">
    <property type="entry name" value="Zn_ribbon_Top1"/>
    <property type="match status" value="1"/>
</dbReference>
<dbReference type="Proteomes" id="UP001238163">
    <property type="component" value="Unassembled WGS sequence"/>
</dbReference>
<dbReference type="InterPro" id="IPR012657">
    <property type="entry name" value="23S_rRNA-intervening_sequence"/>
</dbReference>
<comment type="caution">
    <text evidence="2">The sequence shown here is derived from an EMBL/GenBank/DDBJ whole genome shotgun (WGS) entry which is preliminary data.</text>
</comment>
<dbReference type="InterPro" id="IPR026354">
    <property type="entry name" value="4helix_suffix_dom"/>
</dbReference>
<dbReference type="Gene3D" id="3.30.65.10">
    <property type="entry name" value="Bacterial Topoisomerase I, domain 1"/>
    <property type="match status" value="1"/>
</dbReference>
<dbReference type="EMBL" id="JAUSVL010000001">
    <property type="protein sequence ID" value="MDQ0291138.1"/>
    <property type="molecule type" value="Genomic_DNA"/>
</dbReference>
<protein>
    <submittedName>
        <fullName evidence="2">Four helix bundle suffix protein</fullName>
    </submittedName>
</protein>
<dbReference type="GO" id="GO:0005694">
    <property type="term" value="C:chromosome"/>
    <property type="evidence" value="ECO:0007669"/>
    <property type="project" value="InterPro"/>
</dbReference>
<dbReference type="InterPro" id="IPR013498">
    <property type="entry name" value="Topo_IA_Znf"/>
</dbReference>
<dbReference type="SUPFAM" id="SSF158446">
    <property type="entry name" value="IVS-encoded protein-like"/>
    <property type="match status" value="1"/>
</dbReference>
<proteinExistence type="predicted"/>
<dbReference type="GO" id="GO:0003916">
    <property type="term" value="F:DNA topoisomerase activity"/>
    <property type="evidence" value="ECO:0007669"/>
    <property type="project" value="InterPro"/>
</dbReference>
<dbReference type="InterPro" id="IPR036583">
    <property type="entry name" value="23S_rRNA_IVS_sf"/>
</dbReference>